<dbReference type="InterPro" id="IPR050361">
    <property type="entry name" value="MPP/UQCRC_Complex"/>
</dbReference>
<dbReference type="Proteomes" id="UP001306950">
    <property type="component" value="Unassembled WGS sequence"/>
</dbReference>
<dbReference type="EMBL" id="JAZHPZ010000009">
    <property type="protein sequence ID" value="MEF2967666.1"/>
    <property type="molecule type" value="Genomic_DNA"/>
</dbReference>
<evidence type="ECO:0000313" key="4">
    <source>
        <dbReference type="Proteomes" id="UP001306950"/>
    </source>
</evidence>
<proteinExistence type="inferred from homology"/>
<dbReference type="InterPro" id="IPR011249">
    <property type="entry name" value="Metalloenz_LuxS/M16"/>
</dbReference>
<name>A0ABU7VWR1_9BACL</name>
<dbReference type="SUPFAM" id="SSF63411">
    <property type="entry name" value="LuxS/MPP-like metallohydrolase"/>
    <property type="match status" value="2"/>
</dbReference>
<comment type="caution">
    <text evidence="3">The sequence shown here is derived from an EMBL/GenBank/DDBJ whole genome shotgun (WGS) entry which is preliminary data.</text>
</comment>
<gene>
    <name evidence="3" type="ORF">V3851_17695</name>
</gene>
<feature type="domain" description="Peptidase M16 C-terminal" evidence="2">
    <location>
        <begin position="170"/>
        <end position="341"/>
    </location>
</feature>
<evidence type="ECO:0000259" key="2">
    <source>
        <dbReference type="Pfam" id="PF05193"/>
    </source>
</evidence>
<dbReference type="Pfam" id="PF05193">
    <property type="entry name" value="Peptidase_M16_C"/>
    <property type="match status" value="1"/>
</dbReference>
<evidence type="ECO:0000256" key="1">
    <source>
        <dbReference type="ARBA" id="ARBA00007261"/>
    </source>
</evidence>
<sequence>MEKDGVSLRQLSNGLTVIAMPLHDIETVSVGLLAGAGARLERPGELGGSRVLEHWIWDGLSAGLAELGVYKKSAPNVEWTRFWATTLAPHFAGLLRFILQAASSPGLAEHSFAAYRSLAAHQAAVRENEPQASAADLLRQAMAGDHPAARPAYGQSGHYTHLDPHTVRVVFERLYHPANCVLAVVGNYPARQLEEELDICQERWNGDAALQAASKLTLGPAPQWTPGVAAREREANQVHLALGIPAVPYDDPAFFPVAVLAQIIGGGDGSRLYQELRQRRGLVYQIRSSVTSFRDSGLMTIQLGSRRDSALQALEQIRLELECLERLGVTEAEVQTARNQLIRQMVMRSESTVARMNTLLTSGWYPEYPRSLAAMRQAIEAVTVQRVREVIERFPLSGSFGIASVGPLAESELKAGAVYGGGK</sequence>
<comment type="similarity">
    <text evidence="1">Belongs to the peptidase M16 family.</text>
</comment>
<dbReference type="PANTHER" id="PTHR11851">
    <property type="entry name" value="METALLOPROTEASE"/>
    <property type="match status" value="1"/>
</dbReference>
<keyword evidence="4" id="KW-1185">Reference proteome</keyword>
<accession>A0ABU7VWR1</accession>
<protein>
    <submittedName>
        <fullName evidence="3">Pitrilysin family protein</fullName>
    </submittedName>
</protein>
<dbReference type="Gene3D" id="3.30.830.10">
    <property type="entry name" value="Metalloenzyme, LuxS/M16 peptidase-like"/>
    <property type="match status" value="2"/>
</dbReference>
<organism evidence="3 4">
    <name type="scientific">Paenibacillus haidiansis</name>
    <dbReference type="NCBI Taxonomy" id="1574488"/>
    <lineage>
        <taxon>Bacteria</taxon>
        <taxon>Bacillati</taxon>
        <taxon>Bacillota</taxon>
        <taxon>Bacilli</taxon>
        <taxon>Bacillales</taxon>
        <taxon>Paenibacillaceae</taxon>
        <taxon>Paenibacillus</taxon>
    </lineage>
</organism>
<reference evidence="3 4" key="1">
    <citation type="submission" date="2024-02" db="EMBL/GenBank/DDBJ databases">
        <title>A nitrogen-fixing paenibacillus bacterium.</title>
        <authorList>
            <person name="Zhang W.L."/>
            <person name="Chen S.F."/>
        </authorList>
    </citation>
    <scope>NUCLEOTIDE SEQUENCE [LARGE SCALE GENOMIC DNA]</scope>
    <source>
        <strain evidence="3 4">M1</strain>
    </source>
</reference>
<dbReference type="RefSeq" id="WP_331847881.1">
    <property type="nucleotide sequence ID" value="NZ_JAZHPZ010000009.1"/>
</dbReference>
<dbReference type="PANTHER" id="PTHR11851:SF49">
    <property type="entry name" value="MITOCHONDRIAL-PROCESSING PEPTIDASE SUBUNIT ALPHA"/>
    <property type="match status" value="1"/>
</dbReference>
<evidence type="ECO:0000313" key="3">
    <source>
        <dbReference type="EMBL" id="MEF2967666.1"/>
    </source>
</evidence>
<dbReference type="InterPro" id="IPR007863">
    <property type="entry name" value="Peptidase_M16_C"/>
</dbReference>